<dbReference type="RefSeq" id="WP_181496512.1">
    <property type="nucleotide sequence ID" value="NZ_CP032152.1"/>
</dbReference>
<organism evidence="1 2">
    <name type="scientific">Thermosynechococcus sichuanensis E542</name>
    <dbReference type="NCBI Taxonomy" id="2016101"/>
    <lineage>
        <taxon>Bacteria</taxon>
        <taxon>Bacillati</taxon>
        <taxon>Cyanobacteriota</taxon>
        <taxon>Cyanophyceae</taxon>
        <taxon>Acaryochloridales</taxon>
        <taxon>Thermosynechococcaceae</taxon>
        <taxon>Thermosynechococcus</taxon>
        <taxon>Thermosynechococcus sichuanensis</taxon>
    </lineage>
</organism>
<gene>
    <name evidence="1" type="ORF">D3A95_04860</name>
</gene>
<sequence length="202" mass="22139">MLVRTLNSVLEQHIAGVPGVLAVLIGRMTDGATIAEINYSGTHLENDSLSSLGAYASDLLRANNRVCQVVDPTSEADYLLAGSAEVRLVIKAFNKTPYFVLFLTKGSTNLKLVFERIKAILADGKPLLPPVQDNTTSVAQLLLSYARRYAPDPNFVTLRLSLKTGLHRERLEKGQLDEREVRILYKGVADILGVERLPVALP</sequence>
<dbReference type="EMBL" id="CP032152">
    <property type="protein sequence ID" value="QLL29915.1"/>
    <property type="molecule type" value="Genomic_DNA"/>
</dbReference>
<evidence type="ECO:0000313" key="1">
    <source>
        <dbReference type="EMBL" id="QLL29915.1"/>
    </source>
</evidence>
<dbReference type="AlphaFoldDB" id="A0A7D6J4L9"/>
<evidence type="ECO:0000313" key="2">
    <source>
        <dbReference type="Proteomes" id="UP000261812"/>
    </source>
</evidence>
<dbReference type="Proteomes" id="UP000261812">
    <property type="component" value="Chromosome"/>
</dbReference>
<accession>A0A7D6J4L9</accession>
<reference evidence="2" key="1">
    <citation type="submission" date="2018-09" db="EMBL/GenBank/DDBJ databases">
        <title>Complete genome sequence of thermophilic cyanobacteria strain Thermosynechococcus elongatus PKUAC-SCTE542.</title>
        <authorList>
            <person name="Liang Y."/>
            <person name="Tang J."/>
            <person name="Daroch M."/>
        </authorList>
    </citation>
    <scope>NUCLEOTIDE SEQUENCE [LARGE SCALE GENOMIC DNA]</scope>
    <source>
        <strain evidence="2">E542</strain>
    </source>
</reference>
<name>A0A7D6J4L9_9CYAN</name>
<proteinExistence type="predicted"/>
<evidence type="ECO:0008006" key="3">
    <source>
        <dbReference type="Google" id="ProtNLM"/>
    </source>
</evidence>
<protein>
    <recommendedName>
        <fullName evidence="3">Roadblock/LC7 domain-containing protein</fullName>
    </recommendedName>
</protein>
<keyword evidence="2" id="KW-1185">Reference proteome</keyword>
<dbReference type="KEGG" id="tsq:D3A95_04860"/>